<accession>A0A5Q0QA35</accession>
<proteinExistence type="predicted"/>
<gene>
    <name evidence="1" type="ORF">GFH32_08765</name>
</gene>
<dbReference type="KEGG" id="sphe:GFH32_08765"/>
<dbReference type="EMBL" id="CP045652">
    <property type="protein sequence ID" value="QGA26413.1"/>
    <property type="molecule type" value="Genomic_DNA"/>
</dbReference>
<evidence type="ECO:0008006" key="3">
    <source>
        <dbReference type="Google" id="ProtNLM"/>
    </source>
</evidence>
<name>A0A5Q0QA35_9SPHI</name>
<dbReference type="RefSeq" id="WP_153511257.1">
    <property type="nucleotide sequence ID" value="NZ_CP045652.1"/>
</dbReference>
<organism evidence="1 2">
    <name type="scientific">Sphingobacterium zhuxiongii</name>
    <dbReference type="NCBI Taxonomy" id="2662364"/>
    <lineage>
        <taxon>Bacteria</taxon>
        <taxon>Pseudomonadati</taxon>
        <taxon>Bacteroidota</taxon>
        <taxon>Sphingobacteriia</taxon>
        <taxon>Sphingobacteriales</taxon>
        <taxon>Sphingobacteriaceae</taxon>
        <taxon>Sphingobacterium</taxon>
    </lineage>
</organism>
<evidence type="ECO:0000313" key="2">
    <source>
        <dbReference type="Proteomes" id="UP000326921"/>
    </source>
</evidence>
<dbReference type="AlphaFoldDB" id="A0A5Q0QA35"/>
<evidence type="ECO:0000313" key="1">
    <source>
        <dbReference type="EMBL" id="QGA26413.1"/>
    </source>
</evidence>
<reference evidence="1 2" key="1">
    <citation type="submission" date="2019-10" db="EMBL/GenBank/DDBJ databases">
        <authorList>
            <person name="Dong K."/>
        </authorList>
    </citation>
    <scope>NUCLEOTIDE SEQUENCE [LARGE SCALE GENOMIC DNA]</scope>
    <source>
        <strain evidence="2">dk4302</strain>
    </source>
</reference>
<dbReference type="Gene3D" id="2.60.120.560">
    <property type="entry name" value="Exo-inulinase, domain 1"/>
    <property type="match status" value="1"/>
</dbReference>
<protein>
    <recommendedName>
        <fullName evidence="3">DUF1080 domain-containing protein</fullName>
    </recommendedName>
</protein>
<dbReference type="Proteomes" id="UP000326921">
    <property type="component" value="Chromosome"/>
</dbReference>
<keyword evidence="2" id="KW-1185">Reference proteome</keyword>
<dbReference type="PROSITE" id="PS51257">
    <property type="entry name" value="PROKAR_LIPOPROTEIN"/>
    <property type="match status" value="1"/>
</dbReference>
<sequence>MKKLSLIFLYGLVLLIQGCSKDDVASVEDQLIYETDFSNNDGSFWVGTEGKITIGIQDGSYYFLNDNTSGSFYVTLNALFANVQKEGALESSIQIKNTGGSNPGAGGIIFNRNRKNPSQVRFILNGLGMFKVDATSEGKDPELYQDWIEHPAIKKNQSNVFRVELRKDNYYFYINGKEVFTMGAKGAKNLDEVGYSVGYKTILQADYFKVTSLK</sequence>